<evidence type="ECO:0000256" key="3">
    <source>
        <dbReference type="ARBA" id="ARBA00022448"/>
    </source>
</evidence>
<evidence type="ECO:0000256" key="2">
    <source>
        <dbReference type="ARBA" id="ARBA00009142"/>
    </source>
</evidence>
<dbReference type="InterPro" id="IPR052017">
    <property type="entry name" value="TSUP"/>
</dbReference>
<keyword evidence="6 8" id="KW-1133">Transmembrane helix</keyword>
<comment type="similarity">
    <text evidence="2 8">Belongs to the 4-toluene sulfonate uptake permease (TSUP) (TC 2.A.102) family.</text>
</comment>
<dbReference type="PANTHER" id="PTHR30269:SF0">
    <property type="entry name" value="MEMBRANE TRANSPORTER PROTEIN YFCA-RELATED"/>
    <property type="match status" value="1"/>
</dbReference>
<evidence type="ECO:0000256" key="7">
    <source>
        <dbReference type="ARBA" id="ARBA00023136"/>
    </source>
</evidence>
<comment type="subcellular location">
    <subcellularLocation>
        <location evidence="1 8">Cell membrane</location>
        <topology evidence="1 8">Multi-pass membrane protein</topology>
    </subcellularLocation>
</comment>
<organism evidence="9 10">
    <name type="scientific">BD1-7 clade bacterium</name>
    <dbReference type="NCBI Taxonomy" id="2029982"/>
    <lineage>
        <taxon>Bacteria</taxon>
        <taxon>Pseudomonadati</taxon>
        <taxon>Pseudomonadota</taxon>
        <taxon>Gammaproteobacteria</taxon>
        <taxon>Cellvibrionales</taxon>
        <taxon>Spongiibacteraceae</taxon>
        <taxon>BD1-7 clade</taxon>
    </lineage>
</organism>
<feature type="transmembrane region" description="Helical" evidence="8">
    <location>
        <begin position="138"/>
        <end position="166"/>
    </location>
</feature>
<keyword evidence="10" id="KW-1185">Reference proteome</keyword>
<evidence type="ECO:0000256" key="1">
    <source>
        <dbReference type="ARBA" id="ARBA00004651"/>
    </source>
</evidence>
<keyword evidence="4 8" id="KW-1003">Cell membrane</keyword>
<keyword evidence="3" id="KW-0813">Transport</keyword>
<dbReference type="Pfam" id="PF01925">
    <property type="entry name" value="TauE"/>
    <property type="match status" value="1"/>
</dbReference>
<feature type="transmembrane region" description="Helical" evidence="8">
    <location>
        <begin position="207"/>
        <end position="225"/>
    </location>
</feature>
<dbReference type="PANTHER" id="PTHR30269">
    <property type="entry name" value="TRANSMEMBRANE PROTEIN YFCA"/>
    <property type="match status" value="1"/>
</dbReference>
<gene>
    <name evidence="9" type="primary">yfcA_1</name>
    <name evidence="9" type="ORF">OPDIPICF_02841</name>
</gene>
<feature type="transmembrane region" description="Helical" evidence="8">
    <location>
        <begin position="36"/>
        <end position="60"/>
    </location>
</feature>
<evidence type="ECO:0000256" key="5">
    <source>
        <dbReference type="ARBA" id="ARBA00022692"/>
    </source>
</evidence>
<evidence type="ECO:0000313" key="10">
    <source>
        <dbReference type="Proteomes" id="UP000441399"/>
    </source>
</evidence>
<feature type="transmembrane region" description="Helical" evidence="8">
    <location>
        <begin position="100"/>
        <end position="117"/>
    </location>
</feature>
<dbReference type="AlphaFoldDB" id="A0A5S9QXR2"/>
<evidence type="ECO:0000256" key="4">
    <source>
        <dbReference type="ARBA" id="ARBA00022475"/>
    </source>
</evidence>
<dbReference type="EMBL" id="CACSIO010000056">
    <property type="protein sequence ID" value="CAA0123654.1"/>
    <property type="molecule type" value="Genomic_DNA"/>
</dbReference>
<reference evidence="9 10" key="1">
    <citation type="submission" date="2019-11" db="EMBL/GenBank/DDBJ databases">
        <authorList>
            <person name="Holert J."/>
        </authorList>
    </citation>
    <scope>NUCLEOTIDE SEQUENCE [LARGE SCALE GENOMIC DNA]</scope>
    <source>
        <strain evidence="9">SB11_3</strain>
    </source>
</reference>
<dbReference type="Proteomes" id="UP000441399">
    <property type="component" value="Unassembled WGS sequence"/>
</dbReference>
<dbReference type="OrthoDB" id="8559109at2"/>
<protein>
    <recommendedName>
        <fullName evidence="8">Probable membrane transporter protein</fullName>
    </recommendedName>
</protein>
<keyword evidence="7 8" id="KW-0472">Membrane</keyword>
<keyword evidence="5 8" id="KW-0812">Transmembrane</keyword>
<evidence type="ECO:0000256" key="6">
    <source>
        <dbReference type="ARBA" id="ARBA00022989"/>
    </source>
</evidence>
<dbReference type="GO" id="GO:0005886">
    <property type="term" value="C:plasma membrane"/>
    <property type="evidence" value="ECO:0007669"/>
    <property type="project" value="UniProtKB-SubCell"/>
</dbReference>
<sequence>MDIFHALALLVGSIFANALAAFAGGGAGLVQMPLLLLLGLPFSIALGTHKIATVALGLGATSRHLKSGELKLNELLYVIACGTLGVILGARVIVNVPDDIAKTLLGILIVGLGIYSIQAPGLGIHHTPKNRSARGYTIGAVGLCFIGFLNGSLTAGTGLFVTIFLIKWFGFDYKKAVTNAMISVGLFWNSIGAVTVWQAGAPIKWEWLGLLLIGSFVGGYVGAHFMSLKNNRVIKRAYEALCLLIGITLTFGLF</sequence>
<evidence type="ECO:0000256" key="8">
    <source>
        <dbReference type="RuleBase" id="RU363041"/>
    </source>
</evidence>
<evidence type="ECO:0000313" key="9">
    <source>
        <dbReference type="EMBL" id="CAA0123654.1"/>
    </source>
</evidence>
<dbReference type="InterPro" id="IPR002781">
    <property type="entry name" value="TM_pro_TauE-like"/>
</dbReference>
<proteinExistence type="inferred from homology"/>
<feature type="transmembrane region" description="Helical" evidence="8">
    <location>
        <begin position="72"/>
        <end position="94"/>
    </location>
</feature>
<name>A0A5S9QXR2_9GAMM</name>
<accession>A0A5S9QXR2</accession>